<protein>
    <recommendedName>
        <fullName evidence="1">F-box domain-containing protein</fullName>
    </recommendedName>
</protein>
<dbReference type="Proteomes" id="UP000596660">
    <property type="component" value="Unplaced"/>
</dbReference>
<proteinExistence type="predicted"/>
<dbReference type="Gramene" id="AUR62009763-RA">
    <property type="protein sequence ID" value="AUR62009763-RA:cds"/>
    <property type="gene ID" value="AUR62009763"/>
</dbReference>
<dbReference type="OMA" id="ACPMIES"/>
<dbReference type="AlphaFoldDB" id="A0A803LD24"/>
<name>A0A803LD24_CHEQI</name>
<dbReference type="InterPro" id="IPR055411">
    <property type="entry name" value="LRR_FXL15/At3g58940/PEG3-like"/>
</dbReference>
<organism evidence="2 3">
    <name type="scientific">Chenopodium quinoa</name>
    <name type="common">Quinoa</name>
    <dbReference type="NCBI Taxonomy" id="63459"/>
    <lineage>
        <taxon>Eukaryota</taxon>
        <taxon>Viridiplantae</taxon>
        <taxon>Streptophyta</taxon>
        <taxon>Embryophyta</taxon>
        <taxon>Tracheophyta</taxon>
        <taxon>Spermatophyta</taxon>
        <taxon>Magnoliopsida</taxon>
        <taxon>eudicotyledons</taxon>
        <taxon>Gunneridae</taxon>
        <taxon>Pentapetalae</taxon>
        <taxon>Caryophyllales</taxon>
        <taxon>Chenopodiaceae</taxon>
        <taxon>Chenopodioideae</taxon>
        <taxon>Atripliceae</taxon>
        <taxon>Chenopodium</taxon>
    </lineage>
</organism>
<evidence type="ECO:0000313" key="3">
    <source>
        <dbReference type="Proteomes" id="UP000596660"/>
    </source>
</evidence>
<dbReference type="SUPFAM" id="SSF81383">
    <property type="entry name" value="F-box domain"/>
    <property type="match status" value="1"/>
</dbReference>
<dbReference type="InterPro" id="IPR032675">
    <property type="entry name" value="LRR_dom_sf"/>
</dbReference>
<feature type="domain" description="F-box" evidence="1">
    <location>
        <begin position="4"/>
        <end position="45"/>
    </location>
</feature>
<reference evidence="2" key="2">
    <citation type="submission" date="2021-03" db="UniProtKB">
        <authorList>
            <consortium name="EnsemblPlants"/>
        </authorList>
    </citation>
    <scope>IDENTIFICATION</scope>
</reference>
<dbReference type="Pfam" id="PF24758">
    <property type="entry name" value="LRR_At5g56370"/>
    <property type="match status" value="1"/>
</dbReference>
<evidence type="ECO:0000259" key="1">
    <source>
        <dbReference type="SMART" id="SM00256"/>
    </source>
</evidence>
<accession>A0A803LD24</accession>
<dbReference type="InterPro" id="IPR036047">
    <property type="entry name" value="F-box-like_dom_sf"/>
</dbReference>
<evidence type="ECO:0000313" key="2">
    <source>
        <dbReference type="EnsemblPlants" id="AUR62009763-RA:cds"/>
    </source>
</evidence>
<reference evidence="2" key="1">
    <citation type="journal article" date="2017" name="Nature">
        <title>The genome of Chenopodium quinoa.</title>
        <authorList>
            <person name="Jarvis D.E."/>
            <person name="Ho Y.S."/>
            <person name="Lightfoot D.J."/>
            <person name="Schmoeckel S.M."/>
            <person name="Li B."/>
            <person name="Borm T.J.A."/>
            <person name="Ohyanagi H."/>
            <person name="Mineta K."/>
            <person name="Michell C.T."/>
            <person name="Saber N."/>
            <person name="Kharbatia N.M."/>
            <person name="Rupper R.R."/>
            <person name="Sharp A.R."/>
            <person name="Dally N."/>
            <person name="Boughton B.A."/>
            <person name="Woo Y.H."/>
            <person name="Gao G."/>
            <person name="Schijlen E.G.W.M."/>
            <person name="Guo X."/>
            <person name="Momin A.A."/>
            <person name="Negrao S."/>
            <person name="Al-Babili S."/>
            <person name="Gehring C."/>
            <person name="Roessner U."/>
            <person name="Jung C."/>
            <person name="Murphy K."/>
            <person name="Arold S.T."/>
            <person name="Gojobori T."/>
            <person name="van der Linden C.G."/>
            <person name="van Loo E.N."/>
            <person name="Jellen E.N."/>
            <person name="Maughan P.J."/>
            <person name="Tester M."/>
        </authorList>
    </citation>
    <scope>NUCLEOTIDE SEQUENCE [LARGE SCALE GENOMIC DNA]</scope>
    <source>
        <strain evidence="2">cv. PI 614886</strain>
    </source>
</reference>
<dbReference type="PANTHER" id="PTHR31639:SF256">
    <property type="entry name" value="OS07G0242900 PROTEIN"/>
    <property type="match status" value="1"/>
</dbReference>
<dbReference type="PANTHER" id="PTHR31639">
    <property type="entry name" value="F-BOX PROTEIN-LIKE"/>
    <property type="match status" value="1"/>
</dbReference>
<dbReference type="Gene3D" id="3.80.10.10">
    <property type="entry name" value="Ribonuclease Inhibitor"/>
    <property type="match status" value="1"/>
</dbReference>
<dbReference type="Pfam" id="PF12937">
    <property type="entry name" value="F-box-like"/>
    <property type="match status" value="1"/>
</dbReference>
<keyword evidence="3" id="KW-1185">Reference proteome</keyword>
<dbReference type="Gene3D" id="1.20.1280.50">
    <property type="match status" value="1"/>
</dbReference>
<dbReference type="InterPro" id="IPR001810">
    <property type="entry name" value="F-box_dom"/>
</dbReference>
<dbReference type="SUPFAM" id="SSF52047">
    <property type="entry name" value="RNI-like"/>
    <property type="match status" value="1"/>
</dbReference>
<dbReference type="SMART" id="SM00256">
    <property type="entry name" value="FBOX"/>
    <property type="match status" value="1"/>
</dbReference>
<dbReference type="EnsemblPlants" id="AUR62009763-RA">
    <property type="protein sequence ID" value="AUR62009763-RA:cds"/>
    <property type="gene ID" value="AUR62009763"/>
</dbReference>
<sequence length="499" mass="56486">MENLPVEVIGNILSRLGAAREVVIASATCRKWREAFRKHLHCLSFNSNDWPVFRDLLTSRLEILITQTIFQTTGLQGLTILMDDVDEFSASTVIAWLMYTRESLRILYYNVRTSPNLNILDICGRHKLEMLSLAHNTIIGVEPNYQRFSCLNSLSLSYVSISALDLNLLLTACPKLESLSLINPEIAMSDAQVSVELSSPTLKTIYVEAISLDKFILEADSLEDMHLKDCALEQFELIGKGTLKRFQIDDVSVIHLDIGEIAENLEVIDVSNFTIIWPKFYHMISRSSNLRVLRLWDVVFDDEDDIVDLETIAICFPYLSHLSLSNDLRDGVIHYGLEGSYHLHNVVVLEVGWTVISDIFSQWVEELLQRCPNLEKLIIHGTVSDTKTPEECQILANFTSSIVRLMRQLTAFHDDLSIACFERCPSYFTMFFRHPAQCFKETIHQCGLEIVYLTIFGDLVGTQSLDGRVAPEVSNGPGNGECLCYPLDVLQQACEATDF</sequence>